<accession>A0AAU8TIZ2</accession>
<evidence type="ECO:0000313" key="3">
    <source>
        <dbReference type="EMBL" id="AJZ60666.1"/>
    </source>
</evidence>
<dbReference type="SUPFAM" id="SSF53756">
    <property type="entry name" value="UDP-Glycosyltransferase/glycogen phosphorylase"/>
    <property type="match status" value="1"/>
</dbReference>
<evidence type="ECO:0000259" key="2">
    <source>
        <dbReference type="Pfam" id="PF13524"/>
    </source>
</evidence>
<dbReference type="Pfam" id="PF13439">
    <property type="entry name" value="Glyco_transf_4"/>
    <property type="match status" value="1"/>
</dbReference>
<dbReference type="KEGG" id="bfn:OI25_827"/>
<proteinExistence type="predicted"/>
<dbReference type="Proteomes" id="UP000032614">
    <property type="component" value="Chromosome 1"/>
</dbReference>
<dbReference type="GO" id="GO:0016757">
    <property type="term" value="F:glycosyltransferase activity"/>
    <property type="evidence" value="ECO:0007669"/>
    <property type="project" value="UniProtKB-ARBA"/>
</dbReference>
<evidence type="ECO:0000313" key="4">
    <source>
        <dbReference type="Proteomes" id="UP000032614"/>
    </source>
</evidence>
<dbReference type="EMBL" id="CP010026">
    <property type="protein sequence ID" value="AJZ60666.1"/>
    <property type="molecule type" value="Genomic_DNA"/>
</dbReference>
<name>A0AAU8TIZ2_9BURK</name>
<dbReference type="InterPro" id="IPR055259">
    <property type="entry name" value="YkvP/CgeB_Glyco_trans-like"/>
</dbReference>
<reference evidence="3 4" key="1">
    <citation type="journal article" date="2015" name="Genome Announc.">
        <title>Complete genome sequences for 59 burkholderia isolates, both pathogenic and near neighbor.</title>
        <authorList>
            <person name="Johnson S.L."/>
            <person name="Bishop-Lilly K.A."/>
            <person name="Ladner J.T."/>
            <person name="Daligault H.E."/>
            <person name="Davenport K.W."/>
            <person name="Jaissle J."/>
            <person name="Frey K.G."/>
            <person name="Koroleva G.I."/>
            <person name="Bruce D.C."/>
            <person name="Coyne S.R."/>
            <person name="Broomall S.M."/>
            <person name="Li P.E."/>
            <person name="Teshima H."/>
            <person name="Gibbons H.S."/>
            <person name="Palacios G.F."/>
            <person name="Rosenzweig C.N."/>
            <person name="Redden C.L."/>
            <person name="Xu Y."/>
            <person name="Minogue T.D."/>
            <person name="Chain P.S."/>
        </authorList>
    </citation>
    <scope>NUCLEOTIDE SEQUENCE [LARGE SCALE GENOMIC DNA]</scope>
    <source>
        <strain evidence="3 4">ATCC BAA-463</strain>
    </source>
</reference>
<dbReference type="InterPro" id="IPR028098">
    <property type="entry name" value="Glyco_trans_4-like_N"/>
</dbReference>
<dbReference type="Pfam" id="PF13692">
    <property type="entry name" value="Glyco_trans_1_4"/>
    <property type="match status" value="1"/>
</dbReference>
<sequence>MNDDKFRILLFDTKYRNPNHYICLAILSALKRHSGVAFVAKVDPLDAIAIATRNQCNLFIAFDGEELDSALCARLASICGRSVLWVTEDPYELELNLRHSRLFDVVFTNDSSSVSAYGDKGRHLPLAGATEFHSLPVLALEQSLRYQLFFAGTAWPNRSEFVRSILSQMPSDWKFKLALPSNPFLAPHRVPLPESVLSWRTSPVDFARFVNRSAVTLLLPRVFSASGGREYAETPPPRLFEAALAGGVQLVHESLGEVARSFAPGEEIILFSSERDFLAKATHLINDRATRDSIAEAARRRGLREHTYDNRVESILTQARCIALNPSKIESVQRRTLLFVAHNVLHRGNFGGVEVYLERIRKALVPEWNVLFYVPGANGRDREAQLLAEDYSEIRRFEFSQPYSAALLTCPEREHAFRTILLEHNIDVAHFHHFIGHVPSLIHVAAHAGVPTAFTAHDFFPVCHEFNLLSFQNEFCGAPDVPLSQCDVCLWQKHHIAPGSQARRRVFWDNVLRHIDLLVFNTAGTRGTYAQMYPSVRQHASAHVLPVPILDGPVRSLRRSSSPLKVALLGNVTYQKGGDVLCRALPLLQGAPVEFHVFGRVDGSYAHLGDRRRFPNVIVHGQYSVDAPPPELLECDVSIHVSVWPETYCLTLSEAWQLGLVPIVTDIGALGERVTHLVSGIKIAPNKEGQLVDAIRRLIDEPALLTAMRARITESLYMELTAHAAELAIRYRALLLAPRLQPAIGEPILQTSLADMGIVLQTPTWHNGSDAGPAMPPGGKGRLMFKARKVLAFYRRNGLRPTIRIVVNRVRSIL</sequence>
<organism evidence="3 4">
    <name type="scientific">Paraburkholderia fungorum</name>
    <dbReference type="NCBI Taxonomy" id="134537"/>
    <lineage>
        <taxon>Bacteria</taxon>
        <taxon>Pseudomonadati</taxon>
        <taxon>Pseudomonadota</taxon>
        <taxon>Betaproteobacteria</taxon>
        <taxon>Burkholderiales</taxon>
        <taxon>Burkholderiaceae</taxon>
        <taxon>Paraburkholderia</taxon>
    </lineage>
</organism>
<dbReference type="RefSeq" id="WP_046566575.1">
    <property type="nucleotide sequence ID" value="NZ_CP010026.1"/>
</dbReference>
<dbReference type="GeneID" id="66514828"/>
<feature type="domain" description="Spore protein YkvP/CgeB glycosyl transferase-like" evidence="2">
    <location>
        <begin position="201"/>
        <end position="316"/>
    </location>
</feature>
<dbReference type="PANTHER" id="PTHR12526">
    <property type="entry name" value="GLYCOSYLTRANSFERASE"/>
    <property type="match status" value="1"/>
</dbReference>
<dbReference type="Pfam" id="PF13524">
    <property type="entry name" value="Glyco_trans_1_2"/>
    <property type="match status" value="1"/>
</dbReference>
<gene>
    <name evidence="3" type="ORF">OI25_827</name>
</gene>
<dbReference type="PANTHER" id="PTHR12526:SF630">
    <property type="entry name" value="GLYCOSYLTRANSFERASE"/>
    <property type="match status" value="1"/>
</dbReference>
<evidence type="ECO:0000259" key="1">
    <source>
        <dbReference type="Pfam" id="PF13439"/>
    </source>
</evidence>
<dbReference type="AlphaFoldDB" id="A0AAU8TIZ2"/>
<feature type="domain" description="Glycosyltransferase subfamily 4-like N-terminal" evidence="1">
    <location>
        <begin position="350"/>
        <end position="534"/>
    </location>
</feature>
<dbReference type="Gene3D" id="3.40.50.2000">
    <property type="entry name" value="Glycogen Phosphorylase B"/>
    <property type="match status" value="2"/>
</dbReference>
<protein>
    <submittedName>
        <fullName evidence="3">Glycosyl transferases group 1 family protein</fullName>
    </submittedName>
</protein>
<keyword evidence="3" id="KW-0808">Transferase</keyword>